<dbReference type="InterPro" id="IPR000873">
    <property type="entry name" value="AMP-dep_synth/lig_dom"/>
</dbReference>
<dbReference type="PANTHER" id="PTHR24096">
    <property type="entry name" value="LONG-CHAIN-FATTY-ACID--COA LIGASE"/>
    <property type="match status" value="1"/>
</dbReference>
<protein>
    <submittedName>
        <fullName evidence="2">Long-Chain Fatty Acid--Coa Ligase</fullName>
    </submittedName>
</protein>
<dbReference type="InterPro" id="IPR020845">
    <property type="entry name" value="AMP-binding_CS"/>
</dbReference>
<dbReference type="Pfam" id="PF00501">
    <property type="entry name" value="AMP-binding"/>
    <property type="match status" value="1"/>
</dbReference>
<keyword evidence="2" id="KW-0436">Ligase</keyword>
<dbReference type="GO" id="GO:0016405">
    <property type="term" value="F:CoA-ligase activity"/>
    <property type="evidence" value="ECO:0007669"/>
    <property type="project" value="TreeGrafter"/>
</dbReference>
<dbReference type="SUPFAM" id="SSF56801">
    <property type="entry name" value="Acetyl-CoA synthetase-like"/>
    <property type="match status" value="1"/>
</dbReference>
<feature type="domain" description="AMP-dependent synthetase/ligase" evidence="1">
    <location>
        <begin position="16"/>
        <end position="320"/>
    </location>
</feature>
<sequence>MQLKYLINNCIQHYKDNNIKSGDRVVYCGNNSVEWVAWNLSCYMVGGIWVPMYKNQSANYYNHIIEDCDPKLLIRENETNLQLENTKLQQISNKVTEEINYNYENFTICHDDIATLIYSSGTTGKPKGVKLSHHNILSNINAIEHRFNNVKNVKSLNVLPWAHIYGLTCELYYNLFNNNETYICSDRLKFIDECKEVKPDTIYIVPKILELIKSKTEKFDKPVIRFVLPYIIKHLFGNNLKLVFTGGSKLDDTVKDFYEKNGITICEGYGCSETSPIISLNHNVFPRVTKSVGRLLHNVDVEIINDEICVSGPSVMEGYWNNKDKTDEVLFTDKNNKKWYKTGDSGYIDSGYLYYKGRLSENYKLSNGKFVNVGEVEAIIKKYVNGNFVVFTKDGKDNSIISDTQISDHILTKINSDLDKYLKIKNIFLINQEEMSNFMTPKMSIKRQKLINYIKNNLYIK</sequence>
<reference evidence="2" key="1">
    <citation type="submission" date="2024-03" db="EMBL/GenBank/DDBJ databases">
        <title>Eukaryotic viruses encode the ribosomal protein eL40.</title>
        <authorList>
            <person name="Thomy J."/>
            <person name="Schvarcz C.R."/>
            <person name="McBeain K.A."/>
            <person name="Edwards K.F."/>
            <person name="Steward G.F."/>
        </authorList>
    </citation>
    <scope>NUCLEOTIDE SEQUENCE</scope>
    <source>
        <strain evidence="2">FloV-SA2</strain>
    </source>
</reference>
<evidence type="ECO:0000259" key="1">
    <source>
        <dbReference type="Pfam" id="PF00501"/>
    </source>
</evidence>
<dbReference type="EMBL" id="PP542043">
    <property type="protein sequence ID" value="XDO02361.1"/>
    <property type="molecule type" value="Genomic_DNA"/>
</dbReference>
<proteinExistence type="predicted"/>
<dbReference type="InterPro" id="IPR042099">
    <property type="entry name" value="ANL_N_sf"/>
</dbReference>
<accession>A0AB39J7Q0</accession>
<organism evidence="2">
    <name type="scientific">Florenciella sp. virus SA2</name>
    <dbReference type="NCBI Taxonomy" id="3240092"/>
    <lineage>
        <taxon>Viruses</taxon>
    </lineage>
</organism>
<dbReference type="PROSITE" id="PS00455">
    <property type="entry name" value="AMP_BINDING"/>
    <property type="match status" value="1"/>
</dbReference>
<name>A0AB39J7Q0_9VIRU</name>
<gene>
    <name evidence="2" type="ORF">FloV-SA2_00546</name>
</gene>
<dbReference type="Gene3D" id="3.40.50.12780">
    <property type="entry name" value="N-terminal domain of ligase-like"/>
    <property type="match status" value="1"/>
</dbReference>
<dbReference type="PANTHER" id="PTHR24096:SF420">
    <property type="entry name" value="LONG-CHAIN-FATTY-ACID--COA LIGASE-RELATED"/>
    <property type="match status" value="1"/>
</dbReference>
<evidence type="ECO:0000313" key="2">
    <source>
        <dbReference type="EMBL" id="XDO02361.1"/>
    </source>
</evidence>